<dbReference type="GO" id="GO:0004622">
    <property type="term" value="F:phosphatidylcholine lysophospholipase activity"/>
    <property type="evidence" value="ECO:0007669"/>
    <property type="project" value="TreeGrafter"/>
</dbReference>
<keyword evidence="1" id="KW-0812">Transmembrane</keyword>
<keyword evidence="3" id="KW-1185">Reference proteome</keyword>
<protein>
    <submittedName>
        <fullName evidence="2">Monoacylglycerol lipase ABHD12</fullName>
    </submittedName>
</protein>
<feature type="transmembrane region" description="Helical" evidence="1">
    <location>
        <begin position="29"/>
        <end position="49"/>
    </location>
</feature>
<sequence>MGLRALFMGITTSAVTILMVWYYEMQLHFGFKIAVGATLLLYLLIPILYHFNSSVQRHLVFLPFVRWPAGINFSDPDSQGLQGCRNFYLMTQEDVTVGVWHMLPKSLIQQSKGKESQFWEDSMRNSGKHVIIYFHGNTGSRAVPHRMELYLILQQLDYHVVSFDYRGYADSTQIPPSETGVVTDGYAVYKYVRSILGASSVSSHVVSNLCKEGDPPTALFLESPFTSIGEEVKHHMLAAIYRYMPGFDFIFVKPLHRNDIAFESDRHIANIDIPMIIFHATDDPVIPYFLGKKLHTIAKRKRSSSAKPIYFKGFGEGFGHKYIYRSPELPQLIRDFVQCACTNQWPCPGFNKSDSADVLAQD</sequence>
<dbReference type="SUPFAM" id="SSF53474">
    <property type="entry name" value="alpha/beta-Hydrolases"/>
    <property type="match status" value="1"/>
</dbReference>
<dbReference type="PANTHER" id="PTHR12277:SF194">
    <property type="entry name" value="FI04476P"/>
    <property type="match status" value="1"/>
</dbReference>
<dbReference type="EMBL" id="LJIJ01000933">
    <property type="protein sequence ID" value="ODM93686.1"/>
    <property type="molecule type" value="Genomic_DNA"/>
</dbReference>
<name>A0A1D2MKZ4_ORCCI</name>
<dbReference type="OMA" id="WFKDLNV"/>
<proteinExistence type="predicted"/>
<dbReference type="Gene3D" id="3.40.50.1820">
    <property type="entry name" value="alpha/beta hydrolase"/>
    <property type="match status" value="1"/>
</dbReference>
<dbReference type="GO" id="GO:0052651">
    <property type="term" value="P:monoacylglycerol catabolic process"/>
    <property type="evidence" value="ECO:0007669"/>
    <property type="project" value="TreeGrafter"/>
</dbReference>
<dbReference type="GO" id="GO:0005789">
    <property type="term" value="C:endoplasmic reticulum membrane"/>
    <property type="evidence" value="ECO:0007669"/>
    <property type="project" value="TreeGrafter"/>
</dbReference>
<evidence type="ECO:0000313" key="3">
    <source>
        <dbReference type="Proteomes" id="UP000094527"/>
    </source>
</evidence>
<dbReference type="OrthoDB" id="10249433at2759"/>
<gene>
    <name evidence="2" type="ORF">Ocin01_12990</name>
</gene>
<evidence type="ECO:0000313" key="2">
    <source>
        <dbReference type="EMBL" id="ODM93686.1"/>
    </source>
</evidence>
<dbReference type="STRING" id="48709.A0A1D2MKZ4"/>
<dbReference type="InterPro" id="IPR029058">
    <property type="entry name" value="AB_hydrolase_fold"/>
</dbReference>
<dbReference type="AlphaFoldDB" id="A0A1D2MKZ4"/>
<keyword evidence="1" id="KW-0472">Membrane</keyword>
<dbReference type="GO" id="GO:0047372">
    <property type="term" value="F:monoacylglycerol lipase activity"/>
    <property type="evidence" value="ECO:0007669"/>
    <property type="project" value="TreeGrafter"/>
</dbReference>
<feature type="transmembrane region" description="Helical" evidence="1">
    <location>
        <begin position="5"/>
        <end position="23"/>
    </location>
</feature>
<keyword evidence="1" id="KW-1133">Transmembrane helix</keyword>
<reference evidence="2 3" key="1">
    <citation type="journal article" date="2016" name="Genome Biol. Evol.">
        <title>Gene Family Evolution Reflects Adaptation to Soil Environmental Stressors in the Genome of the Collembolan Orchesella cincta.</title>
        <authorList>
            <person name="Faddeeva-Vakhrusheva A."/>
            <person name="Derks M.F."/>
            <person name="Anvar S.Y."/>
            <person name="Agamennone V."/>
            <person name="Suring W."/>
            <person name="Smit S."/>
            <person name="van Straalen N.M."/>
            <person name="Roelofs D."/>
        </authorList>
    </citation>
    <scope>NUCLEOTIDE SEQUENCE [LARGE SCALE GENOMIC DNA]</scope>
    <source>
        <tissue evidence="2">Mixed pool</tissue>
    </source>
</reference>
<accession>A0A1D2MKZ4</accession>
<dbReference type="Proteomes" id="UP000094527">
    <property type="component" value="Unassembled WGS sequence"/>
</dbReference>
<organism evidence="2 3">
    <name type="scientific">Orchesella cincta</name>
    <name type="common">Springtail</name>
    <name type="synonym">Podura cincta</name>
    <dbReference type="NCBI Taxonomy" id="48709"/>
    <lineage>
        <taxon>Eukaryota</taxon>
        <taxon>Metazoa</taxon>
        <taxon>Ecdysozoa</taxon>
        <taxon>Arthropoda</taxon>
        <taxon>Hexapoda</taxon>
        <taxon>Collembola</taxon>
        <taxon>Entomobryomorpha</taxon>
        <taxon>Entomobryoidea</taxon>
        <taxon>Orchesellidae</taxon>
        <taxon>Orchesellinae</taxon>
        <taxon>Orchesella</taxon>
    </lineage>
</organism>
<evidence type="ECO:0000256" key="1">
    <source>
        <dbReference type="SAM" id="Phobius"/>
    </source>
</evidence>
<dbReference type="PANTHER" id="PTHR12277">
    <property type="entry name" value="ALPHA/BETA HYDROLASE DOMAIN-CONTAINING PROTEIN"/>
    <property type="match status" value="1"/>
</dbReference>
<comment type="caution">
    <text evidence="2">The sequence shown here is derived from an EMBL/GenBank/DDBJ whole genome shotgun (WGS) entry which is preliminary data.</text>
</comment>
<dbReference type="GO" id="GO:0006660">
    <property type="term" value="P:phosphatidylserine catabolic process"/>
    <property type="evidence" value="ECO:0007669"/>
    <property type="project" value="TreeGrafter"/>
</dbReference>